<evidence type="ECO:0000313" key="3">
    <source>
        <dbReference type="Proteomes" id="UP000502508"/>
    </source>
</evidence>
<accession>A0A6F8Y8Q2</accession>
<evidence type="ECO:0000259" key="1">
    <source>
        <dbReference type="Pfam" id="PF13360"/>
    </source>
</evidence>
<reference evidence="2 3" key="2">
    <citation type="submission" date="2020-03" db="EMBL/GenBank/DDBJ databases">
        <authorList>
            <person name="Ichikawa N."/>
            <person name="Kimura A."/>
            <person name="Kitahashi Y."/>
            <person name="Uohara A."/>
        </authorList>
    </citation>
    <scope>NUCLEOTIDE SEQUENCE [LARGE SCALE GENOMIC DNA]</scope>
    <source>
        <strain evidence="2 3">NBRC 107702</strain>
    </source>
</reference>
<dbReference type="Proteomes" id="UP000502508">
    <property type="component" value="Chromosome"/>
</dbReference>
<dbReference type="InterPro" id="IPR002372">
    <property type="entry name" value="PQQ_rpt_dom"/>
</dbReference>
<reference evidence="2 3" key="1">
    <citation type="submission" date="2020-03" db="EMBL/GenBank/DDBJ databases">
        <title>Whole genome shotgun sequence of Phytohabitans flavus NBRC 107702.</title>
        <authorList>
            <person name="Komaki H."/>
            <person name="Tamura T."/>
        </authorList>
    </citation>
    <scope>NUCLEOTIDE SEQUENCE [LARGE SCALE GENOMIC DNA]</scope>
    <source>
        <strain evidence="2 3">NBRC 107702</strain>
    </source>
</reference>
<protein>
    <recommendedName>
        <fullName evidence="1">Pyrrolo-quinoline quinone repeat domain-containing protein</fullName>
    </recommendedName>
</protein>
<organism evidence="2 3">
    <name type="scientific">Phytohabitans flavus</name>
    <dbReference type="NCBI Taxonomy" id="1076124"/>
    <lineage>
        <taxon>Bacteria</taxon>
        <taxon>Bacillati</taxon>
        <taxon>Actinomycetota</taxon>
        <taxon>Actinomycetes</taxon>
        <taxon>Micromonosporales</taxon>
        <taxon>Micromonosporaceae</taxon>
    </lineage>
</organism>
<dbReference type="RefSeq" id="WP_173041991.1">
    <property type="nucleotide sequence ID" value="NZ_AP022870.1"/>
</dbReference>
<gene>
    <name evidence="2" type="ORF">Pflav_088850</name>
</gene>
<dbReference type="InterPro" id="IPR015943">
    <property type="entry name" value="WD40/YVTN_repeat-like_dom_sf"/>
</dbReference>
<dbReference type="Pfam" id="PF13360">
    <property type="entry name" value="PQQ_2"/>
    <property type="match status" value="1"/>
</dbReference>
<evidence type="ECO:0000313" key="2">
    <source>
        <dbReference type="EMBL" id="BCB82475.1"/>
    </source>
</evidence>
<keyword evidence="3" id="KW-1185">Reference proteome</keyword>
<name>A0A6F8Y8Q2_9ACTN</name>
<feature type="domain" description="Pyrrolo-quinoline quinone repeat" evidence="1">
    <location>
        <begin position="89"/>
        <end position="248"/>
    </location>
</feature>
<dbReference type="KEGG" id="pfla:Pflav_088850"/>
<dbReference type="InterPro" id="IPR011047">
    <property type="entry name" value="Quinoprotein_ADH-like_sf"/>
</dbReference>
<dbReference type="EMBL" id="AP022870">
    <property type="protein sequence ID" value="BCB82475.1"/>
    <property type="molecule type" value="Genomic_DNA"/>
</dbReference>
<sequence>MTTVIDLGEMRPGQEMAVPEPVRTPVRWRLAWAAAGLAVLACTLGPALPERAPLTEATIPARLGDTAFAAGEQYYVVTSDRGAPPDSRTITAYTLPGATRLWQAPLPLSGALRGVGAVAGQMLISTQPELLEAVESVSIREATGQIMWRRRALFEGVTAGGRVLLWTSLDGTPAGSTGRETLEAVDPVTGAVHWAYRVPVGGWLSYRYRGAAPTHVVTLLPEGRVEVRDAEDGRVLAAADLLPPRLPNIPASYVQFAGDMVFVRGGPVAQAYGLDRLDHRWNAPIDLATEYVTSGCGDKICVVAYTGGVRVLDPATGRLLWFDPLPAVVGRAGDVLVAQVPGRNSSTQLSVLDPETGRVREQLGEWAVLAPPTGDGELIAMRTDLNTAKAWLARVDPATGGAHYFGVVSGVTGDCEARVGVGAVICRRLDASVGVWRPIPLR</sequence>
<dbReference type="Gene3D" id="2.130.10.10">
    <property type="entry name" value="YVTN repeat-like/Quinoprotein amine dehydrogenase"/>
    <property type="match status" value="1"/>
</dbReference>
<proteinExistence type="predicted"/>
<dbReference type="SUPFAM" id="SSF50998">
    <property type="entry name" value="Quinoprotein alcohol dehydrogenase-like"/>
    <property type="match status" value="1"/>
</dbReference>
<dbReference type="AlphaFoldDB" id="A0A6F8Y8Q2"/>